<dbReference type="SUPFAM" id="SSF90123">
    <property type="entry name" value="ABC transporter transmembrane region"/>
    <property type="match status" value="1"/>
</dbReference>
<feature type="region of interest" description="Disordered" evidence="9">
    <location>
        <begin position="197"/>
        <end position="231"/>
    </location>
</feature>
<dbReference type="PANTHER" id="PTHR24221">
    <property type="entry name" value="ATP-BINDING CASSETTE SUB-FAMILY B"/>
    <property type="match status" value="1"/>
</dbReference>
<dbReference type="InterPro" id="IPR017871">
    <property type="entry name" value="ABC_transporter-like_CS"/>
</dbReference>
<feature type="transmembrane region" description="Helical" evidence="10">
    <location>
        <begin position="12"/>
        <end position="30"/>
    </location>
</feature>
<dbReference type="InterPro" id="IPR003593">
    <property type="entry name" value="AAA+_ATPase"/>
</dbReference>
<feature type="transmembrane region" description="Helical" evidence="10">
    <location>
        <begin position="410"/>
        <end position="429"/>
    </location>
</feature>
<dbReference type="GO" id="GO:0140359">
    <property type="term" value="F:ABC-type transporter activity"/>
    <property type="evidence" value="ECO:0007669"/>
    <property type="project" value="InterPro"/>
</dbReference>
<dbReference type="InterPro" id="IPR011527">
    <property type="entry name" value="ABC1_TM_dom"/>
</dbReference>
<gene>
    <name evidence="13" type="ORF">B0T11DRAFT_321628</name>
</gene>
<feature type="transmembrane region" description="Helical" evidence="10">
    <location>
        <begin position="51"/>
        <end position="73"/>
    </location>
</feature>
<feature type="transmembrane region" description="Helical" evidence="10">
    <location>
        <begin position="302"/>
        <end position="320"/>
    </location>
</feature>
<feature type="domain" description="ABC transporter" evidence="11">
    <location>
        <begin position="589"/>
        <end position="823"/>
    </location>
</feature>
<dbReference type="GO" id="GO:0016020">
    <property type="term" value="C:membrane"/>
    <property type="evidence" value="ECO:0007669"/>
    <property type="project" value="UniProtKB-SubCell"/>
</dbReference>
<dbReference type="EMBL" id="JAGPXD010000006">
    <property type="protein sequence ID" value="KAH7349795.1"/>
    <property type="molecule type" value="Genomic_DNA"/>
</dbReference>
<protein>
    <submittedName>
        <fullName evidence="13">Uncharacterized protein</fullName>
    </submittedName>
</protein>
<dbReference type="Proteomes" id="UP000813385">
    <property type="component" value="Unassembled WGS sequence"/>
</dbReference>
<evidence type="ECO:0000256" key="6">
    <source>
        <dbReference type="ARBA" id="ARBA00022989"/>
    </source>
</evidence>
<feature type="compositionally biased region" description="Acidic residues" evidence="9">
    <location>
        <begin position="210"/>
        <end position="226"/>
    </location>
</feature>
<evidence type="ECO:0000256" key="9">
    <source>
        <dbReference type="SAM" id="MobiDB-lite"/>
    </source>
</evidence>
<dbReference type="InterPro" id="IPR003439">
    <property type="entry name" value="ABC_transporter-like_ATP-bd"/>
</dbReference>
<keyword evidence="4" id="KW-0547">Nucleotide-binding</keyword>
<keyword evidence="6 10" id="KW-1133">Transmembrane helix</keyword>
<keyword evidence="7 10" id="KW-0472">Membrane</keyword>
<feature type="transmembrane region" description="Helical" evidence="10">
    <location>
        <begin position="138"/>
        <end position="163"/>
    </location>
</feature>
<sequence>MPPPDARAITGLHYTTALLTPLALALSALLTRRPSSPKRARQRAQARVRPILLTACYAVISLLYFAESALLVARRHDAITTQQDRLVHLVVCGLTWLLTSTTHHAYAAWAPPAIASVDFALEVPLVVLLPRSPAVLDVLLTAALTVRVFVLAGVVFVAAIYYVRDIAARLTSPKALPEESQPILGAAATESTANGYGAVPASPSGSSTDCDSDASDDASDDEDSPRDDEAAKLKKRRAKRIKEAGGWIAYLREFRVFLPYLIPRNDVKVQLCYLVCLLCLAAGRALNFLIPNQLGKATDQLLSGQAPYGTLLIWLLLSLLRDEAGIDLIESLAKIPIEQFSYRQVTTGAFNHVMSLPMEFHAERDSAELMRAVEQGHSLTRLLRSLVLDIMPTVVDQVLALAILYKRFNIFASIVLLTAGVCFFILQAVSTSWNLDHRRAMTKASREEARVMHQAVQGWQTVTYFNMFRFESKRFGAAVEDQLTANRRWQVRSSFIEAFVETIRPLTFFTLACLVAYEITAGNATPGDFVFLLQYWSYLVWPMVYLSHSCRYMMSDLVDAERLLALLQTKPSIADRDGAVSLPHVEGRVAFESVGFSYDPRKPTVRDLNITTAPGQTIALVGETGAGKSTIMKLLLRFYDVTSGRITIDGHDIRDITLDSLRNALGVVPQDPLLFNASVIENLRYARPEATEEEIHEACRAAAIHEKILTFVDGYNTVVGEQGVKLSGGEIQRLAIARVFLKDPPILILDEATSAVDTHTESSIQRALEVLKKGRTTFVIAHRLSTIIRADRILVIHDGQVVESGPHDELMKLEGRYHGLWTAQTGGARGEEEKAAEEAEVGTATEPDETCGPAIEPPLGCELLEDHGVVAEDDQRLLWRRRAAEDWDEIRKGHMQPGDAVRQIASIGALVEGGYDTFEFTDGRSPDRMQLRRLGVVERIELGVEEREAGGVVEGRLTMKYRQRRENEEVLDQLLAAGPLGNREQVNGLARCDALVVESTVCELRGARWRLVGEVQGCQGEQREGDEFAAQGHGDNVAAEEVLHGRVGRERGMGGRVPVEHELEIVHAQSCWRAGIEMDSSPAGAEHGLRGVGMLGFDDVALGAILFAPAALGFLLIALRMRCLSPVTDMFLPRYIDDKGQIDWTPEHVDNVLSRSLAREAETPKPKSPKYKKAVDGGHLPPDELIKKLALALDAETEATSFPFLYMHVTCWNFINHLYNTCHLTLVKMHGEYISTPQERLTL</sequence>
<dbReference type="PROSITE" id="PS00211">
    <property type="entry name" value="ABC_TRANSPORTER_1"/>
    <property type="match status" value="1"/>
</dbReference>
<feature type="domain" description="ABC transmembrane type-1" evidence="12">
    <location>
        <begin position="274"/>
        <end position="555"/>
    </location>
</feature>
<evidence type="ECO:0000256" key="8">
    <source>
        <dbReference type="ARBA" id="ARBA00024363"/>
    </source>
</evidence>
<feature type="transmembrane region" description="Helical" evidence="10">
    <location>
        <begin position="271"/>
        <end position="290"/>
    </location>
</feature>
<evidence type="ECO:0000313" key="13">
    <source>
        <dbReference type="EMBL" id="KAH7349795.1"/>
    </source>
</evidence>
<keyword evidence="14" id="KW-1185">Reference proteome</keyword>
<dbReference type="CDD" id="cd18583">
    <property type="entry name" value="ABC_6TM_HMT1"/>
    <property type="match status" value="1"/>
</dbReference>
<dbReference type="SUPFAM" id="SSF52540">
    <property type="entry name" value="P-loop containing nucleoside triphosphate hydrolases"/>
    <property type="match status" value="1"/>
</dbReference>
<dbReference type="Gene3D" id="1.20.1560.10">
    <property type="entry name" value="ABC transporter type 1, transmembrane domain"/>
    <property type="match status" value="1"/>
</dbReference>
<evidence type="ECO:0000256" key="10">
    <source>
        <dbReference type="SAM" id="Phobius"/>
    </source>
</evidence>
<evidence type="ECO:0000259" key="12">
    <source>
        <dbReference type="PROSITE" id="PS50929"/>
    </source>
</evidence>
<dbReference type="OrthoDB" id="6500128at2759"/>
<keyword evidence="3 10" id="KW-0812">Transmembrane</keyword>
<dbReference type="InterPro" id="IPR027417">
    <property type="entry name" value="P-loop_NTPase"/>
</dbReference>
<reference evidence="13" key="1">
    <citation type="journal article" date="2021" name="Nat. Commun.">
        <title>Genetic determinants of endophytism in the Arabidopsis root mycobiome.</title>
        <authorList>
            <person name="Mesny F."/>
            <person name="Miyauchi S."/>
            <person name="Thiergart T."/>
            <person name="Pickel B."/>
            <person name="Atanasova L."/>
            <person name="Karlsson M."/>
            <person name="Huettel B."/>
            <person name="Barry K.W."/>
            <person name="Haridas S."/>
            <person name="Chen C."/>
            <person name="Bauer D."/>
            <person name="Andreopoulos W."/>
            <person name="Pangilinan J."/>
            <person name="LaButti K."/>
            <person name="Riley R."/>
            <person name="Lipzen A."/>
            <person name="Clum A."/>
            <person name="Drula E."/>
            <person name="Henrissat B."/>
            <person name="Kohler A."/>
            <person name="Grigoriev I.V."/>
            <person name="Martin F.M."/>
            <person name="Hacquard S."/>
        </authorList>
    </citation>
    <scope>NUCLEOTIDE SEQUENCE</scope>
    <source>
        <strain evidence="13">MPI-CAGE-AT-0016</strain>
    </source>
</reference>
<dbReference type="PROSITE" id="PS50893">
    <property type="entry name" value="ABC_TRANSPORTER_2"/>
    <property type="match status" value="1"/>
</dbReference>
<evidence type="ECO:0000256" key="1">
    <source>
        <dbReference type="ARBA" id="ARBA00004141"/>
    </source>
</evidence>
<comment type="similarity">
    <text evidence="8">Belongs to the ABC transporter superfamily. ABCB family. Heavy Metal importer (TC 3.A.1.210) subfamily.</text>
</comment>
<dbReference type="Pfam" id="PF00005">
    <property type="entry name" value="ABC_tran"/>
    <property type="match status" value="1"/>
</dbReference>
<dbReference type="Pfam" id="PF00664">
    <property type="entry name" value="ABC_membrane"/>
    <property type="match status" value="1"/>
</dbReference>
<evidence type="ECO:0000259" key="11">
    <source>
        <dbReference type="PROSITE" id="PS50893"/>
    </source>
</evidence>
<keyword evidence="2" id="KW-0813">Transport</keyword>
<dbReference type="Gene3D" id="3.40.50.300">
    <property type="entry name" value="P-loop containing nucleotide triphosphate hydrolases"/>
    <property type="match status" value="1"/>
</dbReference>
<dbReference type="GO" id="GO:0016887">
    <property type="term" value="F:ATP hydrolysis activity"/>
    <property type="evidence" value="ECO:0007669"/>
    <property type="project" value="InterPro"/>
</dbReference>
<proteinExistence type="inferred from homology"/>
<evidence type="ECO:0000313" key="14">
    <source>
        <dbReference type="Proteomes" id="UP000813385"/>
    </source>
</evidence>
<keyword evidence="5" id="KW-0067">ATP-binding</keyword>
<dbReference type="PROSITE" id="PS50929">
    <property type="entry name" value="ABC_TM1F"/>
    <property type="match status" value="1"/>
</dbReference>
<dbReference type="InterPro" id="IPR036640">
    <property type="entry name" value="ABC1_TM_sf"/>
</dbReference>
<organism evidence="13 14">
    <name type="scientific">Plectosphaerella cucumerina</name>
    <dbReference type="NCBI Taxonomy" id="40658"/>
    <lineage>
        <taxon>Eukaryota</taxon>
        <taxon>Fungi</taxon>
        <taxon>Dikarya</taxon>
        <taxon>Ascomycota</taxon>
        <taxon>Pezizomycotina</taxon>
        <taxon>Sordariomycetes</taxon>
        <taxon>Hypocreomycetidae</taxon>
        <taxon>Glomerellales</taxon>
        <taxon>Plectosphaerellaceae</taxon>
        <taxon>Plectosphaerella</taxon>
    </lineage>
</organism>
<evidence type="ECO:0000256" key="2">
    <source>
        <dbReference type="ARBA" id="ARBA00022448"/>
    </source>
</evidence>
<dbReference type="InterPro" id="IPR039421">
    <property type="entry name" value="Type_1_exporter"/>
</dbReference>
<evidence type="ECO:0000256" key="7">
    <source>
        <dbReference type="ARBA" id="ARBA00023136"/>
    </source>
</evidence>
<comment type="caution">
    <text evidence="13">The sequence shown here is derived from an EMBL/GenBank/DDBJ whole genome shotgun (WGS) entry which is preliminary data.</text>
</comment>
<evidence type="ECO:0000256" key="4">
    <source>
        <dbReference type="ARBA" id="ARBA00022741"/>
    </source>
</evidence>
<dbReference type="AlphaFoldDB" id="A0A8K0T3U2"/>
<feature type="transmembrane region" description="Helical" evidence="10">
    <location>
        <begin position="1100"/>
        <end position="1119"/>
    </location>
</feature>
<name>A0A8K0T3U2_9PEZI</name>
<evidence type="ECO:0000256" key="3">
    <source>
        <dbReference type="ARBA" id="ARBA00022692"/>
    </source>
</evidence>
<evidence type="ECO:0000256" key="5">
    <source>
        <dbReference type="ARBA" id="ARBA00022840"/>
    </source>
</evidence>
<dbReference type="GO" id="GO:0005524">
    <property type="term" value="F:ATP binding"/>
    <property type="evidence" value="ECO:0007669"/>
    <property type="project" value="UniProtKB-KW"/>
</dbReference>
<comment type="subcellular location">
    <subcellularLocation>
        <location evidence="1">Membrane</location>
        <topology evidence="1">Multi-pass membrane protein</topology>
    </subcellularLocation>
</comment>
<feature type="region of interest" description="Disordered" evidence="9">
    <location>
        <begin position="1158"/>
        <end position="1179"/>
    </location>
</feature>
<dbReference type="SMART" id="SM00382">
    <property type="entry name" value="AAA"/>
    <property type="match status" value="1"/>
</dbReference>
<dbReference type="FunFam" id="3.40.50.300:FF:000287">
    <property type="entry name" value="Multidrug ABC transporter ATP-binding protein"/>
    <property type="match status" value="1"/>
</dbReference>
<dbReference type="PANTHER" id="PTHR24221:SF503">
    <property type="entry name" value="MITOCHONDRIAL POTASSIUM CHANNEL ATP-BINDING SUBUNIT"/>
    <property type="match status" value="1"/>
</dbReference>
<accession>A0A8K0T3U2</accession>